<sequence>MNVITSAYGAVQSALTARKFQYQPIGGNRRRGVFDMLRASGSRRKIQFTLAAMAALLVGAIVVGLSSSACFECLFAVNPSLWGQYSPMFSVPTDISTAVPDQCKLTFAHVLSRHGARDPTTSKTKALNATIQRIHDDVSTYGPGYGFIRNYTYSLGADQLTDFGQRELFLSGAHFFNRYLSLAEHSVPYIRASGQDRVIMSAVNWTQGFYDARMNKGIESPEKSRGTMLIVEESSTSNNTLNNNLCTAFKNGTYSTIGDKAQAEFLATFIEPITARLNANLPGANLNNDEAIQMMDMCPYSTVASRNATISEFCDLFTIGEWLSYDYYQSLNKYYGFSHGNGMAATAGVGWVNELIARLTSRPVIDHTSVNHTLDSSPETFPLNRTLYADFSHDNDMAAIFAALRLHEGYTKLPTNKRLSPTKTGGFSASWVVPFAARLYVEKMQCGGEGDDPSEELVRFILNDRVIPLVGCGADALGRSLIVLASAAAIGWVGYTQIRARKLGLPPPSLASYNPFQSSSLDPYATDSSGPDSWIKQRIDAFRNRNKRSAAGAYEGARHDDEAWDAHADAYGYEAELDDARFQQNTHYQVQSNAYNMNMASSATNGASAATLDPDADEPRGRSRSRGPSGEHSRANPFGDDAQPSNMSTHSLGPYGQASQGQQGSAKSTTSRPPNTSPERRSIFREEV</sequence>
<dbReference type="PANTHER" id="PTHR20963:SF24">
    <property type="entry name" value="3-PHYTASE B"/>
    <property type="match status" value="1"/>
</dbReference>
<proteinExistence type="inferred from homology"/>
<dbReference type="InterPro" id="IPR000560">
    <property type="entry name" value="His_Pase_clade-2"/>
</dbReference>
<keyword evidence="5" id="KW-0472">Membrane</keyword>
<keyword evidence="3 6" id="KW-0378">Hydrolase</keyword>
<feature type="compositionally biased region" description="Low complexity" evidence="4">
    <location>
        <begin position="656"/>
        <end position="671"/>
    </location>
</feature>
<dbReference type="GO" id="GO:0003993">
    <property type="term" value="F:acid phosphatase activity"/>
    <property type="evidence" value="ECO:0007669"/>
    <property type="project" value="TreeGrafter"/>
</dbReference>
<name>A0A0F8B0G5_CERFI</name>
<feature type="transmembrane region" description="Helical" evidence="5">
    <location>
        <begin position="46"/>
        <end position="65"/>
    </location>
</feature>
<dbReference type="SUPFAM" id="SSF53254">
    <property type="entry name" value="Phosphoglycerate mutase-like"/>
    <property type="match status" value="1"/>
</dbReference>
<feature type="region of interest" description="Disordered" evidence="4">
    <location>
        <begin position="605"/>
        <end position="688"/>
    </location>
</feature>
<evidence type="ECO:0000313" key="7">
    <source>
        <dbReference type="Proteomes" id="UP000034841"/>
    </source>
</evidence>
<dbReference type="PANTHER" id="PTHR20963">
    <property type="entry name" value="MULTIPLE INOSITOL POLYPHOSPHATE PHOSPHATASE-RELATED"/>
    <property type="match status" value="1"/>
</dbReference>
<dbReference type="PROSITE" id="PS00778">
    <property type="entry name" value="HIS_ACID_PHOSPHAT_2"/>
    <property type="match status" value="1"/>
</dbReference>
<gene>
    <name evidence="6" type="primary">PHYA</name>
    <name evidence="6" type="ORF">CFO_g3216</name>
</gene>
<dbReference type="Gene3D" id="3.40.50.1240">
    <property type="entry name" value="Phosphoglycerate mutase-like"/>
    <property type="match status" value="1"/>
</dbReference>
<reference evidence="6 7" key="1">
    <citation type="submission" date="2015-04" db="EMBL/GenBank/DDBJ databases">
        <title>Genome sequence of Ceratocystis platani, a major pathogen of plane trees.</title>
        <authorList>
            <person name="Belbahri L."/>
        </authorList>
    </citation>
    <scope>NUCLEOTIDE SEQUENCE [LARGE SCALE GENOMIC DNA]</scope>
    <source>
        <strain evidence="6 7">CFO</strain>
    </source>
</reference>
<comment type="similarity">
    <text evidence="1">Belongs to the histidine acid phosphatase family.</text>
</comment>
<dbReference type="GO" id="GO:0016158">
    <property type="term" value="F:inositol hexakisphosphate 3-phosphatase activity"/>
    <property type="evidence" value="ECO:0007669"/>
    <property type="project" value="UniProtKB-EC"/>
</dbReference>
<keyword evidence="5" id="KW-1133">Transmembrane helix</keyword>
<comment type="caution">
    <text evidence="6">The sequence shown here is derived from an EMBL/GenBank/DDBJ whole genome shotgun (WGS) entry which is preliminary data.</text>
</comment>
<dbReference type="EMBL" id="LBBL01000161">
    <property type="protein sequence ID" value="KKF94426.1"/>
    <property type="molecule type" value="Genomic_DNA"/>
</dbReference>
<keyword evidence="5" id="KW-0812">Transmembrane</keyword>
<dbReference type="Proteomes" id="UP000034841">
    <property type="component" value="Unassembled WGS sequence"/>
</dbReference>
<dbReference type="CDD" id="cd07061">
    <property type="entry name" value="HP_HAP_like"/>
    <property type="match status" value="1"/>
</dbReference>
<evidence type="ECO:0000256" key="3">
    <source>
        <dbReference type="ARBA" id="ARBA00022801"/>
    </source>
</evidence>
<evidence type="ECO:0000256" key="4">
    <source>
        <dbReference type="SAM" id="MobiDB-lite"/>
    </source>
</evidence>
<protein>
    <recommendedName>
        <fullName evidence="2">3-phytase</fullName>
        <ecNumber evidence="2">3.1.3.8</ecNumber>
    </recommendedName>
</protein>
<evidence type="ECO:0000313" key="6">
    <source>
        <dbReference type="EMBL" id="KKF94426.1"/>
    </source>
</evidence>
<dbReference type="OrthoDB" id="6509975at2759"/>
<dbReference type="PROSITE" id="PS00616">
    <property type="entry name" value="HIS_ACID_PHOSPHAT_1"/>
    <property type="match status" value="1"/>
</dbReference>
<evidence type="ECO:0000256" key="1">
    <source>
        <dbReference type="ARBA" id="ARBA00005375"/>
    </source>
</evidence>
<keyword evidence="7" id="KW-1185">Reference proteome</keyword>
<organism evidence="6 7">
    <name type="scientific">Ceratocystis fimbriata f. sp. platani</name>
    <dbReference type="NCBI Taxonomy" id="88771"/>
    <lineage>
        <taxon>Eukaryota</taxon>
        <taxon>Fungi</taxon>
        <taxon>Dikarya</taxon>
        <taxon>Ascomycota</taxon>
        <taxon>Pezizomycotina</taxon>
        <taxon>Sordariomycetes</taxon>
        <taxon>Hypocreomycetidae</taxon>
        <taxon>Microascales</taxon>
        <taxon>Ceratocystidaceae</taxon>
        <taxon>Ceratocystis</taxon>
    </lineage>
</organism>
<dbReference type="Pfam" id="PF00328">
    <property type="entry name" value="His_Phos_2"/>
    <property type="match status" value="1"/>
</dbReference>
<dbReference type="AlphaFoldDB" id="A0A0F8B0G5"/>
<feature type="compositionally biased region" description="Basic and acidic residues" evidence="4">
    <location>
        <begin position="678"/>
        <end position="688"/>
    </location>
</feature>
<dbReference type="InterPro" id="IPR029033">
    <property type="entry name" value="His_PPase_superfam"/>
</dbReference>
<evidence type="ECO:0000256" key="2">
    <source>
        <dbReference type="ARBA" id="ARBA00012632"/>
    </source>
</evidence>
<dbReference type="EC" id="3.1.3.8" evidence="2"/>
<accession>A0A0F8B0G5</accession>
<evidence type="ECO:0000256" key="5">
    <source>
        <dbReference type="SAM" id="Phobius"/>
    </source>
</evidence>
<dbReference type="InterPro" id="IPR033379">
    <property type="entry name" value="Acid_Pase_AS"/>
</dbReference>